<reference evidence="1 2" key="1">
    <citation type="submission" date="2017-01" db="EMBL/GenBank/DDBJ databases">
        <title>A new Hymenobacter.</title>
        <authorList>
            <person name="Liang Y."/>
            <person name="Feng F."/>
        </authorList>
    </citation>
    <scope>NUCLEOTIDE SEQUENCE [LARGE SCALE GENOMIC DNA]</scope>
    <source>
        <strain evidence="1">MIMBbqt21</strain>
    </source>
</reference>
<accession>A0A243WCM2</accession>
<dbReference type="EMBL" id="MTSE01000006">
    <property type="protein sequence ID" value="OUJ73388.1"/>
    <property type="molecule type" value="Genomic_DNA"/>
</dbReference>
<dbReference type="AlphaFoldDB" id="A0A243WCM2"/>
<evidence type="ECO:0000313" key="2">
    <source>
        <dbReference type="Proteomes" id="UP000194873"/>
    </source>
</evidence>
<gene>
    <name evidence="1" type="ORF">BXP70_13305</name>
</gene>
<name>A0A243WCM2_9BACT</name>
<dbReference type="OrthoDB" id="893408at2"/>
<dbReference type="Proteomes" id="UP000194873">
    <property type="component" value="Unassembled WGS sequence"/>
</dbReference>
<comment type="caution">
    <text evidence="1">The sequence shown here is derived from an EMBL/GenBank/DDBJ whole genome shotgun (WGS) entry which is preliminary data.</text>
</comment>
<sequence>MDLATLVDREEIYIGFDAANQWLYTDWKGEYTKERSRATCLLMLETIRAHPCAKILNDNTNVTRTNVELTQWTLWWLEEMRQAGLQCIAWVYTRAFDAREATEATVVRIERPRVATFDDLASAYMWLQQQIVQTT</sequence>
<protein>
    <recommendedName>
        <fullName evidence="3">STAS/SEC14 domain-containing protein</fullName>
    </recommendedName>
</protein>
<keyword evidence="2" id="KW-1185">Reference proteome</keyword>
<proteinExistence type="predicted"/>
<evidence type="ECO:0008006" key="3">
    <source>
        <dbReference type="Google" id="ProtNLM"/>
    </source>
</evidence>
<organism evidence="1 2">
    <name type="scientific">Hymenobacter crusticola</name>
    <dbReference type="NCBI Taxonomy" id="1770526"/>
    <lineage>
        <taxon>Bacteria</taxon>
        <taxon>Pseudomonadati</taxon>
        <taxon>Bacteroidota</taxon>
        <taxon>Cytophagia</taxon>
        <taxon>Cytophagales</taxon>
        <taxon>Hymenobacteraceae</taxon>
        <taxon>Hymenobacter</taxon>
    </lineage>
</organism>
<dbReference type="RefSeq" id="WP_086594577.1">
    <property type="nucleotide sequence ID" value="NZ_MTSE01000006.1"/>
</dbReference>
<evidence type="ECO:0000313" key="1">
    <source>
        <dbReference type="EMBL" id="OUJ73388.1"/>
    </source>
</evidence>